<dbReference type="Proteomes" id="UP000325155">
    <property type="component" value="Chromosome"/>
</dbReference>
<accession>A0A5C0UG19</accession>
<protein>
    <submittedName>
        <fullName evidence="2">Uncharacterized protein</fullName>
    </submittedName>
</protein>
<keyword evidence="3" id="KW-1185">Reference proteome</keyword>
<feature type="transmembrane region" description="Helical" evidence="1">
    <location>
        <begin position="35"/>
        <end position="53"/>
    </location>
</feature>
<dbReference type="AlphaFoldDB" id="A0A5C0UG19"/>
<evidence type="ECO:0000313" key="3">
    <source>
        <dbReference type="Proteomes" id="UP000325155"/>
    </source>
</evidence>
<evidence type="ECO:0000313" key="2">
    <source>
        <dbReference type="EMBL" id="QEK37984.1"/>
    </source>
</evidence>
<keyword evidence="1" id="KW-1133">Transmembrane helix</keyword>
<evidence type="ECO:0000256" key="1">
    <source>
        <dbReference type="SAM" id="Phobius"/>
    </source>
</evidence>
<dbReference type="RefSeq" id="WP_148980831.1">
    <property type="nucleotide sequence ID" value="NZ_CP043315.1"/>
</dbReference>
<dbReference type="KEGG" id="cip:FZC35_01140"/>
<dbReference type="EMBL" id="CP043315">
    <property type="protein sequence ID" value="QEK37984.1"/>
    <property type="molecule type" value="Genomic_DNA"/>
</dbReference>
<keyword evidence="1" id="KW-0472">Membrane</keyword>
<name>A0A5C0UG19_9PROT</name>
<gene>
    <name evidence="2" type="ORF">FZC35_01140</name>
</gene>
<reference evidence="2 3" key="1">
    <citation type="submission" date="2019-08" db="EMBL/GenBank/DDBJ databases">
        <title>Highly reduced genomes of protist endosymbionts show evolutionary convergence.</title>
        <authorList>
            <person name="George E."/>
            <person name="Husnik F."/>
            <person name="Tashyreva D."/>
            <person name="Prokopchuk G."/>
            <person name="Horak A."/>
            <person name="Kwong W.K."/>
            <person name="Lukes J."/>
            <person name="Keeling P.J."/>
        </authorList>
    </citation>
    <scope>NUCLEOTIDE SEQUENCE [LARGE SCALE GENOMIC DNA]</scope>
    <source>
        <strain evidence="2">1605</strain>
    </source>
</reference>
<dbReference type="OrthoDB" id="9102622at2"/>
<feature type="transmembrane region" description="Helical" evidence="1">
    <location>
        <begin position="6"/>
        <end position="23"/>
    </location>
</feature>
<keyword evidence="1" id="KW-0812">Transmembrane</keyword>
<organism evidence="2 3">
    <name type="scientific">Candidatus Cytomitobacter indipagum</name>
    <dbReference type="NCBI Taxonomy" id="2601575"/>
    <lineage>
        <taxon>Bacteria</taxon>
        <taxon>Pseudomonadati</taxon>
        <taxon>Pseudomonadota</taxon>
        <taxon>Alphaproteobacteria</taxon>
        <taxon>Holosporales</taxon>
        <taxon>Holosporaceae</taxon>
        <taxon>Candidatus Cytomitobacter</taxon>
    </lineage>
</organism>
<proteinExistence type="predicted"/>
<sequence>MIFKIISIILIVITIKIFDFIPIHIKVGDLNYKCNFSIIILFAMMLSWIIYYFCNLKYCIKSHCNKSKQSKMEKQEIETNKKIIQQSIENVCKICLSNYNDLNGLISENDKNDKINEVEKSCAHNRSILIDMIDMICNVNFHSAKNLDLYINDKLFEFIEKSYEYLRNNNYIKAQESLENLYDHVKISPKIHNYKCIYENLYVCYIENKEYDKCQNMLDDLYKRNAINKDQYDEKCRGILKYGKII</sequence>